<reference evidence="2 3" key="1">
    <citation type="submission" date="2013-03" db="EMBL/GenBank/DDBJ databases">
        <title>The Genome Sequence of Cladophialophora carrionii CBS 160.54.</title>
        <authorList>
            <consortium name="The Broad Institute Genomics Platform"/>
            <person name="Cuomo C."/>
            <person name="de Hoog S."/>
            <person name="Gorbushina A."/>
            <person name="Walker B."/>
            <person name="Young S.K."/>
            <person name="Zeng Q."/>
            <person name="Gargeya S."/>
            <person name="Fitzgerald M."/>
            <person name="Haas B."/>
            <person name="Abouelleil A."/>
            <person name="Allen A.W."/>
            <person name="Alvarado L."/>
            <person name="Arachchi H.M."/>
            <person name="Berlin A.M."/>
            <person name="Chapman S.B."/>
            <person name="Gainer-Dewar J."/>
            <person name="Goldberg J."/>
            <person name="Griggs A."/>
            <person name="Gujja S."/>
            <person name="Hansen M."/>
            <person name="Howarth C."/>
            <person name="Imamovic A."/>
            <person name="Ireland A."/>
            <person name="Larimer J."/>
            <person name="McCowan C."/>
            <person name="Murphy C."/>
            <person name="Pearson M."/>
            <person name="Poon T.W."/>
            <person name="Priest M."/>
            <person name="Roberts A."/>
            <person name="Saif S."/>
            <person name="Shea T."/>
            <person name="Sisk P."/>
            <person name="Sykes S."/>
            <person name="Wortman J."/>
            <person name="Nusbaum C."/>
            <person name="Birren B."/>
        </authorList>
    </citation>
    <scope>NUCLEOTIDE SEQUENCE [LARGE SCALE GENOMIC DNA]</scope>
    <source>
        <strain evidence="2 3">CBS 160.54</strain>
    </source>
</reference>
<dbReference type="RefSeq" id="XP_008724479.1">
    <property type="nucleotide sequence ID" value="XM_008726257.1"/>
</dbReference>
<organism evidence="2 3">
    <name type="scientific">Cladophialophora carrionii CBS 160.54</name>
    <dbReference type="NCBI Taxonomy" id="1279043"/>
    <lineage>
        <taxon>Eukaryota</taxon>
        <taxon>Fungi</taxon>
        <taxon>Dikarya</taxon>
        <taxon>Ascomycota</taxon>
        <taxon>Pezizomycotina</taxon>
        <taxon>Eurotiomycetes</taxon>
        <taxon>Chaetothyriomycetidae</taxon>
        <taxon>Chaetothyriales</taxon>
        <taxon>Herpotrichiellaceae</taxon>
        <taxon>Cladophialophora</taxon>
    </lineage>
</organism>
<dbReference type="OrthoDB" id="10352168at2759"/>
<dbReference type="Proteomes" id="UP000030678">
    <property type="component" value="Unassembled WGS sequence"/>
</dbReference>
<feature type="region of interest" description="Disordered" evidence="1">
    <location>
        <begin position="1"/>
        <end position="74"/>
    </location>
</feature>
<evidence type="ECO:0000256" key="1">
    <source>
        <dbReference type="SAM" id="MobiDB-lite"/>
    </source>
</evidence>
<dbReference type="VEuPathDB" id="FungiDB:G647_10266"/>
<name>V9DIX0_9EURO</name>
<dbReference type="AlphaFoldDB" id="V9DIX0"/>
<evidence type="ECO:0000313" key="3">
    <source>
        <dbReference type="Proteomes" id="UP000030678"/>
    </source>
</evidence>
<sequence>MSSPRHTGKAVALDGHVNGNGSGSGSGSGNLNGNVTAASPTTPPLDAGSGSGSGSGSGNSSSSRSRHQPASPQARTRMYRLMTMRLEQDRTSWGRCCKCENGGKIMSWPRCKVCRHHCCQKCDYRLDRTSVDTDAPIERGSTAWDRFEKMNELSGEMCLELEALEFVETLTPPQRDGVARGWEIIRSFNQWLEDMEDGESDEERPTEAA</sequence>
<dbReference type="EMBL" id="KB822700">
    <property type="protein sequence ID" value="ETI26820.1"/>
    <property type="molecule type" value="Genomic_DNA"/>
</dbReference>
<accession>V9DIX0</accession>
<proteinExistence type="predicted"/>
<evidence type="ECO:0000313" key="2">
    <source>
        <dbReference type="EMBL" id="ETI26820.1"/>
    </source>
</evidence>
<feature type="compositionally biased region" description="Gly residues" evidence="1">
    <location>
        <begin position="18"/>
        <end position="30"/>
    </location>
</feature>
<dbReference type="HOGENOM" id="CLU_102255_0_0_1"/>
<protein>
    <submittedName>
        <fullName evidence="2">Uncharacterized protein</fullName>
    </submittedName>
</protein>
<dbReference type="GeneID" id="19988759"/>
<gene>
    <name evidence="2" type="ORF">G647_10266</name>
</gene>